<keyword evidence="4" id="KW-1185">Reference proteome</keyword>
<dbReference type="SUPFAM" id="SSF53649">
    <property type="entry name" value="Alkaline phosphatase-like"/>
    <property type="match status" value="1"/>
</dbReference>
<dbReference type="CDD" id="cd16021">
    <property type="entry name" value="ALP_like"/>
    <property type="match status" value="1"/>
</dbReference>
<dbReference type="PANTHER" id="PTHR10974">
    <property type="entry name" value="FI08016P-RELATED"/>
    <property type="match status" value="1"/>
</dbReference>
<dbReference type="PANTHER" id="PTHR10974:SF1">
    <property type="entry name" value="FI08016P-RELATED"/>
    <property type="match status" value="1"/>
</dbReference>
<proteinExistence type="predicted"/>
<sequence>MLVHISKSWLLLLSAKVDETGRNTEAEKYEETTQEVCSVPLLNLANDKIRYYFNGWRRVVCRGKQLFSFNDSLLRVNRTLLRDTNLSHCVYRNIHWITDYEWIYSKPLIRIKRLEPQIYSEFFRIQCYLKPSNITVSTNKSAKGTYQPPQTNPRKTSNDNNLQSYGETAPFDQFFAQIRPKANVLERISRIEPLVNSTQMDVLMFGLDSMSHMSYQRLLPKTYAYLKDTLKAVILDAYNIVGDATIAAYTPILTGQSLNEVLKSPERDGNADFIPMIWKEFSTSGYVTLFAEDMPCWGIFQKRFTSFREIPVDHYMRHFWLAAENSTTFRSFCLGPRPYYEYIPEYLKDFFRKYPKTPKFAVASFSQMSHDSNDPIQAIDLYLRNFLEDLRISGYLDNTLLIMMADHGQRIGKVRYTTQGSLEERLPMMSLTFPEAFRKQYPHLMKNLINNKKRLSTSFDLHETLQSILNTYNAEKTVKYTDRGISLLNVIPINRTCQSAGIELHWCTCKKYEILNSTDKNIKQAAIYIVLHINHMVQIADKKCANLTLKKILEGKKVYFDELVLKGTKISRTENGTSDQLHYQLIIETSPSNAVYEATVQKVVANNSLSISGDISRINRYDKQSNCIVRTYPRLRGFCFCKKTIGNGEH</sequence>
<feature type="signal peptide" evidence="2">
    <location>
        <begin position="1"/>
        <end position="19"/>
    </location>
</feature>
<gene>
    <name evidence="3" type="ORF">LSH36_1427g00002</name>
</gene>
<evidence type="ECO:0000256" key="1">
    <source>
        <dbReference type="SAM" id="MobiDB-lite"/>
    </source>
</evidence>
<evidence type="ECO:0000256" key="2">
    <source>
        <dbReference type="SAM" id="SignalP"/>
    </source>
</evidence>
<dbReference type="AlphaFoldDB" id="A0AAD9ITZ4"/>
<dbReference type="GO" id="GO:0005615">
    <property type="term" value="C:extracellular space"/>
    <property type="evidence" value="ECO:0007669"/>
    <property type="project" value="TreeGrafter"/>
</dbReference>
<reference evidence="3" key="1">
    <citation type="journal article" date="2023" name="Mol. Biol. Evol.">
        <title>Third-Generation Sequencing Reveals the Adaptive Role of the Epigenome in Three Deep-Sea Polychaetes.</title>
        <authorList>
            <person name="Perez M."/>
            <person name="Aroh O."/>
            <person name="Sun Y."/>
            <person name="Lan Y."/>
            <person name="Juniper S.K."/>
            <person name="Young C.R."/>
            <person name="Angers B."/>
            <person name="Qian P.Y."/>
        </authorList>
    </citation>
    <scope>NUCLEOTIDE SEQUENCE</scope>
    <source>
        <strain evidence="3">P08H-3</strain>
    </source>
</reference>
<keyword evidence="2" id="KW-0732">Signal</keyword>
<evidence type="ECO:0000313" key="4">
    <source>
        <dbReference type="Proteomes" id="UP001208570"/>
    </source>
</evidence>
<dbReference type="EMBL" id="JAODUP010001426">
    <property type="protein sequence ID" value="KAK2140235.1"/>
    <property type="molecule type" value="Genomic_DNA"/>
</dbReference>
<dbReference type="Pfam" id="PF02995">
    <property type="entry name" value="DUF229"/>
    <property type="match status" value="1"/>
</dbReference>
<dbReference type="Proteomes" id="UP001208570">
    <property type="component" value="Unassembled WGS sequence"/>
</dbReference>
<organism evidence="3 4">
    <name type="scientific">Paralvinella palmiformis</name>
    <dbReference type="NCBI Taxonomy" id="53620"/>
    <lineage>
        <taxon>Eukaryota</taxon>
        <taxon>Metazoa</taxon>
        <taxon>Spiralia</taxon>
        <taxon>Lophotrochozoa</taxon>
        <taxon>Annelida</taxon>
        <taxon>Polychaeta</taxon>
        <taxon>Sedentaria</taxon>
        <taxon>Canalipalpata</taxon>
        <taxon>Terebellida</taxon>
        <taxon>Terebelliformia</taxon>
        <taxon>Alvinellidae</taxon>
        <taxon>Paralvinella</taxon>
    </lineage>
</organism>
<dbReference type="FunFam" id="3.40.720.10:FF:000017">
    <property type="entry name" value="Predicted protein"/>
    <property type="match status" value="1"/>
</dbReference>
<feature type="chain" id="PRO_5041916857" evidence="2">
    <location>
        <begin position="20"/>
        <end position="650"/>
    </location>
</feature>
<name>A0AAD9ITZ4_9ANNE</name>
<dbReference type="InterPro" id="IPR004245">
    <property type="entry name" value="DUF229"/>
</dbReference>
<evidence type="ECO:0000313" key="3">
    <source>
        <dbReference type="EMBL" id="KAK2140235.1"/>
    </source>
</evidence>
<dbReference type="Gene3D" id="3.40.720.10">
    <property type="entry name" value="Alkaline Phosphatase, subunit A"/>
    <property type="match status" value="1"/>
</dbReference>
<accession>A0AAD9ITZ4</accession>
<protein>
    <submittedName>
        <fullName evidence="3">Uncharacterized protein</fullName>
    </submittedName>
</protein>
<feature type="region of interest" description="Disordered" evidence="1">
    <location>
        <begin position="139"/>
        <end position="163"/>
    </location>
</feature>
<dbReference type="InterPro" id="IPR017850">
    <property type="entry name" value="Alkaline_phosphatase_core_sf"/>
</dbReference>
<comment type="caution">
    <text evidence="3">The sequence shown here is derived from an EMBL/GenBank/DDBJ whole genome shotgun (WGS) entry which is preliminary data.</text>
</comment>